<keyword evidence="2" id="KW-0677">Repeat</keyword>
<evidence type="ECO:0000256" key="2">
    <source>
        <dbReference type="ARBA" id="ARBA00022737"/>
    </source>
</evidence>
<dbReference type="AlphaFoldDB" id="A0A1G6Y1N4"/>
<evidence type="ECO:0000256" key="3">
    <source>
        <dbReference type="SAM" id="SignalP"/>
    </source>
</evidence>
<feature type="signal peptide" evidence="3">
    <location>
        <begin position="1"/>
        <end position="21"/>
    </location>
</feature>
<dbReference type="SUPFAM" id="SSF52058">
    <property type="entry name" value="L domain-like"/>
    <property type="match status" value="2"/>
</dbReference>
<dbReference type="Proteomes" id="UP000199060">
    <property type="component" value="Unassembled WGS sequence"/>
</dbReference>
<proteinExistence type="predicted"/>
<keyword evidence="5" id="KW-1185">Reference proteome</keyword>
<dbReference type="EMBL" id="FNAC01000076">
    <property type="protein sequence ID" value="SDD84202.1"/>
    <property type="molecule type" value="Genomic_DNA"/>
</dbReference>
<evidence type="ECO:0000313" key="5">
    <source>
        <dbReference type="Proteomes" id="UP000199060"/>
    </source>
</evidence>
<dbReference type="OrthoDB" id="1490745at2"/>
<gene>
    <name evidence="4" type="ORF">SAMN04488104_10765</name>
</gene>
<dbReference type="PANTHER" id="PTHR46652">
    <property type="entry name" value="LEUCINE-RICH REPEAT AND IQ DOMAIN-CONTAINING PROTEIN 1-RELATED"/>
    <property type="match status" value="1"/>
</dbReference>
<dbReference type="RefSeq" id="WP_087941380.1">
    <property type="nucleotide sequence ID" value="NZ_FNAC01000076.1"/>
</dbReference>
<dbReference type="InterPro" id="IPR050836">
    <property type="entry name" value="SDS22/Internalin_LRR"/>
</dbReference>
<feature type="chain" id="PRO_5011511893" evidence="3">
    <location>
        <begin position="22"/>
        <end position="817"/>
    </location>
</feature>
<organism evidence="4 5">
    <name type="scientific">Algoriphagus faecimaris</name>
    <dbReference type="NCBI Taxonomy" id="686796"/>
    <lineage>
        <taxon>Bacteria</taxon>
        <taxon>Pseudomonadati</taxon>
        <taxon>Bacteroidota</taxon>
        <taxon>Cytophagia</taxon>
        <taxon>Cytophagales</taxon>
        <taxon>Cyclobacteriaceae</taxon>
        <taxon>Algoriphagus</taxon>
    </lineage>
</organism>
<evidence type="ECO:0000313" key="4">
    <source>
        <dbReference type="EMBL" id="SDD84202.1"/>
    </source>
</evidence>
<dbReference type="STRING" id="686796.SAMN04488104_10765"/>
<dbReference type="InterPro" id="IPR001611">
    <property type="entry name" value="Leu-rich_rpt"/>
</dbReference>
<sequence length="817" mass="93042">MTSNKRFFLSLFLLFLGVHLAQSQSIKGYTKEEIKDFSSKVEDQVRFLEYLLNTIGSSDTPARDKDVIIRESYLKIFRDGLVQVEDDLLFDRKVVTNKNVTSYMKDIEFFFQDATFQFKIREVKPAQKENGDVYFLVSIDRTIESIGKDGVKASNTKPRFIEVNLEEKSQELKIVSMYTTKLSRDEELLEWWEILNPHWKNYFKGRFGLADVDSVDLDILYSFVSVDSLDISNTDSLLDLSALEALRDLKYVDLSNTKITALGPISNVTFLEYLNVSNTPTEDIQFIKYSDRLKHLNISNTQIQEISDLQNLRSLETLEAEKTPILSFAVLNEFENLKSLNLTESGFNNAENIQKLKKLEQLNLSRNYLINFTQLGELEALKNLNLSQTNILDLAPLESLDQLEVLDLTGTEISDISVLDKKASLIKVLADETRLSVFAADNFTRSNPDVLLIHHVKDLETWWSGLSEAWKNALKKASPAIRNDSPNVEILTQAIGLESLDLSNMGIESLNPLTRFVKLERLDFSGNPVSDLLPLSEVKTLMEINGSNTQVRDLNPIKGNEALRVIRMNNSPVESILPILDLPEIESLAVNGAAFFEEEVPEVLLLKPELTLVYRVEALEAWWQNLNPQWKELLRRQFSLSENPSTEQLHNLTAKSQLEFERVSVEDLIPLTAFVNLRKLSIFDAPIFNIGAVSELKLLTDLKLSQAPIVEFLAISTLYKLERLDISNTGIEDLTYLSNLTELKYLNISGTNLRVLKGLETLTHLEELDVASTNLRSLRPIEGLTNLQKLSCFNTRLSSRAVDRFKEINPDCEVRFY</sequence>
<keyword evidence="1" id="KW-0433">Leucine-rich repeat</keyword>
<keyword evidence="3" id="KW-0732">Signal</keyword>
<dbReference type="InterPro" id="IPR032675">
    <property type="entry name" value="LRR_dom_sf"/>
</dbReference>
<evidence type="ECO:0000256" key="1">
    <source>
        <dbReference type="ARBA" id="ARBA00022614"/>
    </source>
</evidence>
<reference evidence="5" key="1">
    <citation type="submission" date="2016-10" db="EMBL/GenBank/DDBJ databases">
        <authorList>
            <person name="Varghese N."/>
            <person name="Submissions S."/>
        </authorList>
    </citation>
    <scope>NUCLEOTIDE SEQUENCE [LARGE SCALE GENOMIC DNA]</scope>
    <source>
        <strain evidence="5">DSM 23095</strain>
    </source>
</reference>
<dbReference type="Gene3D" id="3.80.10.10">
    <property type="entry name" value="Ribonuclease Inhibitor"/>
    <property type="match status" value="3"/>
</dbReference>
<dbReference type="SMART" id="SM00365">
    <property type="entry name" value="LRR_SD22"/>
    <property type="match status" value="5"/>
</dbReference>
<accession>A0A1G6Y1N4</accession>
<dbReference type="PANTHER" id="PTHR46652:SF3">
    <property type="entry name" value="LEUCINE-RICH REPEAT-CONTAINING PROTEIN 9"/>
    <property type="match status" value="1"/>
</dbReference>
<dbReference type="PROSITE" id="PS51450">
    <property type="entry name" value="LRR"/>
    <property type="match status" value="5"/>
</dbReference>
<protein>
    <submittedName>
        <fullName evidence="4">Leucine-rich repeat (LRR) protein</fullName>
    </submittedName>
</protein>
<name>A0A1G6Y1N4_9BACT</name>